<dbReference type="RefSeq" id="WP_183419685.1">
    <property type="nucleotide sequence ID" value="NZ_JACHXY010000002.1"/>
</dbReference>
<comment type="caution">
    <text evidence="1">The sequence shown here is derived from an EMBL/GenBank/DDBJ whole genome shotgun (WGS) entry which is preliminary data.</text>
</comment>
<dbReference type="EMBL" id="JACHXY010000002">
    <property type="protein sequence ID" value="MBB3158230.1"/>
    <property type="molecule type" value="Genomic_DNA"/>
</dbReference>
<evidence type="ECO:0000313" key="1">
    <source>
        <dbReference type="EMBL" id="MBB3158230.1"/>
    </source>
</evidence>
<protein>
    <submittedName>
        <fullName evidence="1">Uncharacterized protein</fullName>
    </submittedName>
</protein>
<evidence type="ECO:0000313" key="2">
    <source>
        <dbReference type="Proteomes" id="UP000543579"/>
    </source>
</evidence>
<gene>
    <name evidence="1" type="ORF">FHS07_001926</name>
</gene>
<accession>A0A7W5GFV2</accession>
<sequence>MSVAETGTPIGHRPAAVPPTHRGVIARSRRIVDASVTALDVEVLRMERDRMALATVHSLLGGDGFDREYAHASSYAARKLAEVVAVVASGRTNGFTRVIA</sequence>
<proteinExistence type="predicted"/>
<dbReference type="AlphaFoldDB" id="A0A7W5GFV2"/>
<name>A0A7W5GFV2_9MICO</name>
<reference evidence="1 2" key="1">
    <citation type="submission" date="2020-08" db="EMBL/GenBank/DDBJ databases">
        <title>Genomic Encyclopedia of Type Strains, Phase III (KMG-III): the genomes of soil and plant-associated and newly described type strains.</title>
        <authorList>
            <person name="Whitman W."/>
        </authorList>
    </citation>
    <scope>NUCLEOTIDE SEQUENCE [LARGE SCALE GENOMIC DNA]</scope>
    <source>
        <strain evidence="1 2">CECT 8356</strain>
    </source>
</reference>
<organism evidence="1 2">
    <name type="scientific">Microbacterium proteolyticum</name>
    <dbReference type="NCBI Taxonomy" id="1572644"/>
    <lineage>
        <taxon>Bacteria</taxon>
        <taxon>Bacillati</taxon>
        <taxon>Actinomycetota</taxon>
        <taxon>Actinomycetes</taxon>
        <taxon>Micrococcales</taxon>
        <taxon>Microbacteriaceae</taxon>
        <taxon>Microbacterium</taxon>
    </lineage>
</organism>
<dbReference type="Proteomes" id="UP000543579">
    <property type="component" value="Unassembled WGS sequence"/>
</dbReference>